<dbReference type="Proteomes" id="UP000243819">
    <property type="component" value="Unassembled WGS sequence"/>
</dbReference>
<dbReference type="GO" id="GO:0008817">
    <property type="term" value="F:corrinoid adenosyltransferase activity"/>
    <property type="evidence" value="ECO:0007669"/>
    <property type="project" value="InterPro"/>
</dbReference>
<dbReference type="CDD" id="cd00561">
    <property type="entry name" value="CobA_ACA"/>
    <property type="match status" value="1"/>
</dbReference>
<dbReference type="AlphaFoldDB" id="A0A1H9YDK9"/>
<accession>A0A1H9YDK9</accession>
<dbReference type="PIRSF" id="PIRSF015617">
    <property type="entry name" value="Adensltrnsf_CobA"/>
    <property type="match status" value="1"/>
</dbReference>
<dbReference type="OrthoDB" id="9810309at2"/>
<proteinExistence type="predicted"/>
<dbReference type="GO" id="GO:0009236">
    <property type="term" value="P:cobalamin biosynthetic process"/>
    <property type="evidence" value="ECO:0007669"/>
    <property type="project" value="InterPro"/>
</dbReference>
<keyword evidence="1" id="KW-0808">Transferase</keyword>
<name>A0A1H9YDK9_9FIRM</name>
<reference evidence="2" key="1">
    <citation type="submission" date="2016-10" db="EMBL/GenBank/DDBJ databases">
        <authorList>
            <person name="Varghese N."/>
            <person name="Submissions S."/>
        </authorList>
    </citation>
    <scope>NUCLEOTIDE SEQUENCE [LARGE SCALE GENOMIC DNA]</scope>
    <source>
        <strain evidence="2">DSM 13577</strain>
    </source>
</reference>
<evidence type="ECO:0000313" key="1">
    <source>
        <dbReference type="EMBL" id="SES67040.1"/>
    </source>
</evidence>
<dbReference type="Pfam" id="PF02572">
    <property type="entry name" value="CobA_CobO_BtuR"/>
    <property type="match status" value="1"/>
</dbReference>
<dbReference type="GO" id="GO:0005524">
    <property type="term" value="F:ATP binding"/>
    <property type="evidence" value="ECO:0007669"/>
    <property type="project" value="InterPro"/>
</dbReference>
<dbReference type="STRING" id="1120990.SAMN03080614_1002138"/>
<sequence>METGLIQVYTGNSKGKTTAALGLAIRAIGHGLKVNFIQLMKGSNYYGELVTIHRLYPDIVHAQFGRSCPNSGSIKLGISKCTGCGRCFIRKGEDITEDKKEMEIAYDYIKKQIKGGQFHIIILDEILNCIYFGLITEEEVLDLFRIKPPHVELVLTGRNAPARIIEEADLVTNMESIKHPFEKGINARRGIEY</sequence>
<gene>
    <name evidence="1" type="ORF">SAMN03080614_1002138</name>
</gene>
<keyword evidence="2" id="KW-1185">Reference proteome</keyword>
<dbReference type="PANTHER" id="PTHR46638:SF1">
    <property type="entry name" value="CORRINOID ADENOSYLTRANSFERASE"/>
    <property type="match status" value="1"/>
</dbReference>
<organism evidence="1 2">
    <name type="scientific">Anaerobranca gottschalkii DSM 13577</name>
    <dbReference type="NCBI Taxonomy" id="1120990"/>
    <lineage>
        <taxon>Bacteria</taxon>
        <taxon>Bacillati</taxon>
        <taxon>Bacillota</taxon>
        <taxon>Clostridia</taxon>
        <taxon>Eubacteriales</taxon>
        <taxon>Proteinivoracaceae</taxon>
        <taxon>Anaerobranca</taxon>
    </lineage>
</organism>
<protein>
    <submittedName>
        <fullName evidence="1">Cob(I)yrinic acid a,c-diamide adenosyltransferase</fullName>
    </submittedName>
</protein>
<dbReference type="InterPro" id="IPR003724">
    <property type="entry name" value="CblAdoTrfase_CobA"/>
</dbReference>
<dbReference type="Gene3D" id="3.40.50.300">
    <property type="entry name" value="P-loop containing nucleotide triphosphate hydrolases"/>
    <property type="match status" value="1"/>
</dbReference>
<dbReference type="EMBL" id="FOIF01000002">
    <property type="protein sequence ID" value="SES67040.1"/>
    <property type="molecule type" value="Genomic_DNA"/>
</dbReference>
<dbReference type="PANTHER" id="PTHR46638">
    <property type="entry name" value="CORRINOID ADENOSYLTRANSFERASE"/>
    <property type="match status" value="1"/>
</dbReference>
<dbReference type="InterPro" id="IPR027417">
    <property type="entry name" value="P-loop_NTPase"/>
</dbReference>
<dbReference type="RefSeq" id="WP_091348298.1">
    <property type="nucleotide sequence ID" value="NZ_FOIF01000002.1"/>
</dbReference>
<dbReference type="SUPFAM" id="SSF52540">
    <property type="entry name" value="P-loop containing nucleoside triphosphate hydrolases"/>
    <property type="match status" value="1"/>
</dbReference>
<evidence type="ECO:0000313" key="2">
    <source>
        <dbReference type="Proteomes" id="UP000243819"/>
    </source>
</evidence>